<evidence type="ECO:0000313" key="2">
    <source>
        <dbReference type="EMBL" id="AYF26164.1"/>
    </source>
</evidence>
<gene>
    <name evidence="2" type="ORF">CSH63_01535</name>
</gene>
<feature type="transmembrane region" description="Helical" evidence="1">
    <location>
        <begin position="163"/>
        <end position="181"/>
    </location>
</feature>
<feature type="transmembrane region" description="Helical" evidence="1">
    <location>
        <begin position="256"/>
        <end position="274"/>
    </location>
</feature>
<organism evidence="2 3">
    <name type="scientific">Micromonospora tulbaghiae</name>
    <dbReference type="NCBI Taxonomy" id="479978"/>
    <lineage>
        <taxon>Bacteria</taxon>
        <taxon>Bacillati</taxon>
        <taxon>Actinomycetota</taxon>
        <taxon>Actinomycetes</taxon>
        <taxon>Micromonosporales</taxon>
        <taxon>Micromonosporaceae</taxon>
        <taxon>Micromonospora</taxon>
    </lineage>
</organism>
<feature type="transmembrane region" description="Helical" evidence="1">
    <location>
        <begin position="53"/>
        <end position="73"/>
    </location>
</feature>
<evidence type="ECO:0000256" key="1">
    <source>
        <dbReference type="SAM" id="Phobius"/>
    </source>
</evidence>
<feature type="transmembrane region" description="Helical" evidence="1">
    <location>
        <begin position="231"/>
        <end position="250"/>
    </location>
</feature>
<sequence length="326" mass="35377">MDLFFSSIERAFDLLRQRAPWFSLAIATLGWLAATAAFIWLNRWESDGSTSLGVQWSSVAPLVLPPLLLLLIVGIRGIAGVPPVAWPLGFVSLVAASAAFGITYAGSRWGGGYGWIASLWGFLYVQVFVVVVASVDELARRRRHGPGGYRHPDDERRTRRRLLQVKTLIAAAGLVTVLAGLRPDGFLNRFGEAGDDLRLGGSGTRVADVVVLLVPLLVLALFVRHRWTARAAALATAVSVGLAVFALPARQRADTALQYGWLVFTVLYLLLKAANRKYWPAWPRPTAAGAPHLPRAVPRSGDRDHAADMGWIFVSVLVYAVSCCTG</sequence>
<evidence type="ECO:0000313" key="3">
    <source>
        <dbReference type="Proteomes" id="UP000267804"/>
    </source>
</evidence>
<proteinExistence type="predicted"/>
<feature type="transmembrane region" description="Helical" evidence="1">
    <location>
        <begin position="85"/>
        <end position="106"/>
    </location>
</feature>
<keyword evidence="1" id="KW-1133">Transmembrane helix</keyword>
<feature type="transmembrane region" description="Helical" evidence="1">
    <location>
        <begin position="112"/>
        <end position="135"/>
    </location>
</feature>
<accession>A0A386WHF2</accession>
<keyword evidence="1" id="KW-0812">Transmembrane</keyword>
<feature type="transmembrane region" description="Helical" evidence="1">
    <location>
        <begin position="206"/>
        <end position="224"/>
    </location>
</feature>
<dbReference type="RefSeq" id="WP_120568711.1">
    <property type="nucleotide sequence ID" value="NZ_CP024087.1"/>
</dbReference>
<reference evidence="2 3" key="1">
    <citation type="submission" date="2017-10" db="EMBL/GenBank/DDBJ databases">
        <title>Integration of genomic and chemical information greatly accelerates assignment of the full stereostructure of myelolactone, a potent inhibitor of myeloma from a marine-derived Micromonospora.</title>
        <authorList>
            <person name="Kim M.C."/>
            <person name="Machado H."/>
            <person name="Jensen P.R."/>
            <person name="Fenical W."/>
        </authorList>
    </citation>
    <scope>NUCLEOTIDE SEQUENCE [LARGE SCALE GENOMIC DNA]</scope>
    <source>
        <strain evidence="2 3">CNY-010</strain>
    </source>
</reference>
<protein>
    <submittedName>
        <fullName evidence="2">Uncharacterized protein</fullName>
    </submittedName>
</protein>
<dbReference type="AlphaFoldDB" id="A0A386WHF2"/>
<feature type="transmembrane region" description="Helical" evidence="1">
    <location>
        <begin position="21"/>
        <end position="41"/>
    </location>
</feature>
<name>A0A386WHF2_9ACTN</name>
<dbReference type="Proteomes" id="UP000267804">
    <property type="component" value="Chromosome"/>
</dbReference>
<keyword evidence="1" id="KW-0472">Membrane</keyword>
<dbReference type="EMBL" id="CP024087">
    <property type="protein sequence ID" value="AYF26164.1"/>
    <property type="molecule type" value="Genomic_DNA"/>
</dbReference>
<dbReference type="KEGG" id="mtua:CSH63_01535"/>